<dbReference type="InterPro" id="IPR038528">
    <property type="entry name" value="TEL2_C_sf"/>
</dbReference>
<dbReference type="Gene3D" id="1.25.40.720">
    <property type="entry name" value="Telomere length regulation protein 2, C-terminal domain"/>
    <property type="match status" value="2"/>
</dbReference>
<reference evidence="4" key="1">
    <citation type="submission" date="2020-06" db="EMBL/GenBank/DDBJ databases">
        <title>Genomes of multiple members of Pneumocystis genus reveal paths to human pathogen Pneumocystis jirovecii.</title>
        <authorList>
            <person name="Cisse O.H."/>
            <person name="Ma L."/>
            <person name="Dekker J."/>
            <person name="Khil P."/>
            <person name="Jo J."/>
            <person name="Brenchley J."/>
            <person name="Blair R."/>
            <person name="Pahar B."/>
            <person name="Chabe M."/>
            <person name="Van Rompay K.A."/>
            <person name="Keesler R."/>
            <person name="Sukura A."/>
            <person name="Hirsch V."/>
            <person name="Kutty G."/>
            <person name="Liu Y."/>
            <person name="Peng L."/>
            <person name="Chen J."/>
            <person name="Song J."/>
            <person name="Weissenbacher-Lang C."/>
            <person name="Xu J."/>
            <person name="Upham N.S."/>
            <person name="Stajich J.E."/>
            <person name="Cuomo C.A."/>
            <person name="Cushion M.T."/>
            <person name="Kovacs J.A."/>
        </authorList>
    </citation>
    <scope>NUCLEOTIDE SEQUENCE</scope>
    <source>
        <strain evidence="4">2A</strain>
    </source>
</reference>
<feature type="domain" description="Telomere length regulation protein conserved" evidence="3">
    <location>
        <begin position="550"/>
        <end position="649"/>
    </location>
</feature>
<dbReference type="GO" id="GO:0042162">
    <property type="term" value="F:telomeric DNA binding"/>
    <property type="evidence" value="ECO:0007669"/>
    <property type="project" value="TreeGrafter"/>
</dbReference>
<dbReference type="AlphaFoldDB" id="A0A899FXI8"/>
<dbReference type="InterPro" id="IPR051970">
    <property type="entry name" value="TEL2_Regulation"/>
</dbReference>
<dbReference type="Proteomes" id="UP000663699">
    <property type="component" value="Chromosome 3"/>
</dbReference>
<feature type="compositionally biased region" description="Polar residues" evidence="2">
    <location>
        <begin position="484"/>
        <end position="494"/>
    </location>
</feature>
<evidence type="ECO:0000256" key="2">
    <source>
        <dbReference type="SAM" id="MobiDB-lite"/>
    </source>
</evidence>
<feature type="compositionally biased region" description="Acidic residues" evidence="2">
    <location>
        <begin position="526"/>
        <end position="537"/>
    </location>
</feature>
<dbReference type="PANTHER" id="PTHR15830">
    <property type="entry name" value="TELOMERE LENGTH REGULATION PROTEIN TEL2 FAMILY MEMBER"/>
    <property type="match status" value="1"/>
</dbReference>
<feature type="compositionally biased region" description="Basic and acidic residues" evidence="2">
    <location>
        <begin position="495"/>
        <end position="507"/>
    </location>
</feature>
<keyword evidence="5" id="KW-1185">Reference proteome</keyword>
<dbReference type="Pfam" id="PF10193">
    <property type="entry name" value="Telomere_reg-2"/>
    <property type="match status" value="1"/>
</dbReference>
<protein>
    <recommendedName>
        <fullName evidence="3">Telomere length regulation protein conserved domain-containing protein</fullName>
    </recommendedName>
</protein>
<dbReference type="EMBL" id="CP054534">
    <property type="protein sequence ID" value="QSL64732.1"/>
    <property type="molecule type" value="Genomic_DNA"/>
</dbReference>
<proteinExistence type="inferred from homology"/>
<dbReference type="GO" id="GO:0051879">
    <property type="term" value="F:Hsp90 protein binding"/>
    <property type="evidence" value="ECO:0007669"/>
    <property type="project" value="TreeGrafter"/>
</dbReference>
<name>A0A899FXI8_9ASCO</name>
<feature type="region of interest" description="Disordered" evidence="2">
    <location>
        <begin position="523"/>
        <end position="544"/>
    </location>
</feature>
<sequence length="905" mass="104463">MNNIQGILNILSSQPSLEELLNVLKVIFRLQEKEEIVSCENAKIMNILTNEILPEYLPLILSKDMTLSGEEMKKCLLGCLSNVSGIKAILLRIKKITMENGKSFFFHHIAELFQVLQEIFCNEGRLISVWMRCHSRIDENKSIKSSSFLIWDEYVSLIAGGKLLGITSEGLHKLWKYCEIDQRPVFWIADCSKYVEHFGNEVVASINDSRFNEKMEKDFSVLTGRLFSLGHTVQIISSFFGNRTITYDYLSRLDKIVKYLTIFQKTTYIHSLFSFFDKKYFQNVGNFFENLDICHELFVSEIELISTIIKDILVDNDIIDIVDNWFLNYNSKTSIYTRRAIVNSYCSFTNVFETEDNILVRLCLKWSNKIFINHASVIEQEDLTQNFLLFSAFVSRNILEKLSHSKAYLNGLTNRLSSSSERVRFLGMIVGESITRKLFPNDEKKWLTFNVDSTLTSKSNWWRNIINVDNITHIKNLSSGNTNNHCNSSLSSEQDGTKQHEQIRPIQEDDTVAAVDDEFVPYALPDSDDDDSDDDPAFTEKNKKINAPVDNTSYPKLHMALKTSPDLIRRKANFGTELSKEAVTLARIISSMNDEFNMDKFIELKQESMTALVASCPELVTSYFIEQYFTGDISIQQRYMILSALALGAREISGIDSSKKKMFPSKVLASKFHQQYISPVDIIVKEMNMLSVNHNTLNFTKIDSLNSISPLKVRRFSKKTEIIKNKQLPKENPLAAIAGKCFIFPMIGYWWVYTKDAYNDHFHYEPLLLSQFLKTIAIIFQASYPAYLQHEILREIWEFSFFFRNQTDLIIKNSLLFLILTLLEVTDEKLLIQKYFYELVESRNWVSVVFENATEEETRLLSSLGQQRISAQTKGIFVVKKRQQLESVRVAEITASRRVRNRVGG</sequence>
<dbReference type="PANTHER" id="PTHR15830:SF10">
    <property type="entry name" value="TELOMERE LENGTH REGULATION PROTEIN TEL2 HOMOLOG"/>
    <property type="match status" value="1"/>
</dbReference>
<evidence type="ECO:0000313" key="5">
    <source>
        <dbReference type="Proteomes" id="UP000663699"/>
    </source>
</evidence>
<evidence type="ECO:0000313" key="4">
    <source>
        <dbReference type="EMBL" id="QSL64732.1"/>
    </source>
</evidence>
<dbReference type="OrthoDB" id="10258062at2759"/>
<evidence type="ECO:0000256" key="1">
    <source>
        <dbReference type="ARBA" id="ARBA00006133"/>
    </source>
</evidence>
<feature type="region of interest" description="Disordered" evidence="2">
    <location>
        <begin position="484"/>
        <end position="509"/>
    </location>
</feature>
<gene>
    <name evidence="4" type="ORF">MERGE_002034</name>
</gene>
<organism evidence="4 5">
    <name type="scientific">Pneumocystis wakefieldiae</name>
    <dbReference type="NCBI Taxonomy" id="38082"/>
    <lineage>
        <taxon>Eukaryota</taxon>
        <taxon>Fungi</taxon>
        <taxon>Dikarya</taxon>
        <taxon>Ascomycota</taxon>
        <taxon>Taphrinomycotina</taxon>
        <taxon>Pneumocystomycetes</taxon>
        <taxon>Pneumocystaceae</taxon>
        <taxon>Pneumocystis</taxon>
    </lineage>
</organism>
<evidence type="ECO:0000259" key="3">
    <source>
        <dbReference type="Pfam" id="PF10193"/>
    </source>
</evidence>
<dbReference type="InterPro" id="IPR019337">
    <property type="entry name" value="Telomere_length_regulation_dom"/>
</dbReference>
<dbReference type="GO" id="GO:0051083">
    <property type="term" value="P:'de novo' cotranslational protein folding"/>
    <property type="evidence" value="ECO:0007669"/>
    <property type="project" value="TreeGrafter"/>
</dbReference>
<dbReference type="GO" id="GO:0005829">
    <property type="term" value="C:cytosol"/>
    <property type="evidence" value="ECO:0007669"/>
    <property type="project" value="TreeGrafter"/>
</dbReference>
<accession>A0A899FXI8</accession>
<comment type="similarity">
    <text evidence="1">Belongs to the TEL2 family.</text>
</comment>